<dbReference type="Proteomes" id="UP000030760">
    <property type="component" value="Unassembled WGS sequence"/>
</dbReference>
<dbReference type="AlphaFoldDB" id="M3FRB8"/>
<protein>
    <submittedName>
        <fullName evidence="2">Uncharacterized protein</fullName>
    </submittedName>
</protein>
<reference evidence="3" key="1">
    <citation type="journal article" date="2013" name="Genome Announc.">
        <title>Draft Genome Sequence of Streptomyces bottropensis ATCC 25435, a Bottromycin-Producing Actinomycete.</title>
        <authorList>
            <person name="Zhang H."/>
            <person name="Zhou W."/>
            <person name="Zhuang Y."/>
            <person name="Liang X."/>
            <person name="Liu T."/>
        </authorList>
    </citation>
    <scope>NUCLEOTIDE SEQUENCE [LARGE SCALE GENOMIC DNA]</scope>
    <source>
        <strain evidence="3">ATCC 25435</strain>
    </source>
</reference>
<name>M3FRB8_9ACTN</name>
<evidence type="ECO:0000256" key="1">
    <source>
        <dbReference type="SAM" id="MobiDB-lite"/>
    </source>
</evidence>
<dbReference type="EMBL" id="KB405067">
    <property type="protein sequence ID" value="EMF55520.1"/>
    <property type="molecule type" value="Genomic_DNA"/>
</dbReference>
<proteinExistence type="predicted"/>
<evidence type="ECO:0000313" key="3">
    <source>
        <dbReference type="Proteomes" id="UP000030760"/>
    </source>
</evidence>
<feature type="region of interest" description="Disordered" evidence="1">
    <location>
        <begin position="1"/>
        <end position="61"/>
    </location>
</feature>
<accession>M3FRB8</accession>
<gene>
    <name evidence="2" type="ORF">SBD_2832</name>
</gene>
<organism evidence="2 3">
    <name type="scientific">Streptomyces bottropensis ATCC 25435</name>
    <dbReference type="NCBI Taxonomy" id="1054862"/>
    <lineage>
        <taxon>Bacteria</taxon>
        <taxon>Bacillati</taxon>
        <taxon>Actinomycetota</taxon>
        <taxon>Actinomycetes</taxon>
        <taxon>Kitasatosporales</taxon>
        <taxon>Streptomycetaceae</taxon>
        <taxon>Streptomyces</taxon>
    </lineage>
</organism>
<feature type="compositionally biased region" description="Basic and acidic residues" evidence="1">
    <location>
        <begin position="50"/>
        <end position="61"/>
    </location>
</feature>
<sequence>MPGRGEPREKSHRTSGPGETGITRVPLNFAPLRPVFDHGGRNSAPGSWSRTDEVARMRTDR</sequence>
<evidence type="ECO:0000313" key="2">
    <source>
        <dbReference type="EMBL" id="EMF55520.1"/>
    </source>
</evidence>